<evidence type="ECO:0000313" key="5">
    <source>
        <dbReference type="EMBL" id="ASV67262.1"/>
    </source>
</evidence>
<dbReference type="PANTHER" id="PTHR48100">
    <property type="entry name" value="BROAD-SPECIFICITY PHOSPHATASE YOR283W-RELATED"/>
    <property type="match status" value="1"/>
</dbReference>
<proteinExistence type="predicted"/>
<dbReference type="PROSITE" id="PS00175">
    <property type="entry name" value="PG_MUTASE"/>
    <property type="match status" value="1"/>
</dbReference>
<feature type="active site" description="Tele-phosphohistidine intermediate" evidence="3">
    <location>
        <position position="10"/>
    </location>
</feature>
<dbReference type="EMBL" id="CP022983">
    <property type="protein sequence ID" value="ASV67262.1"/>
    <property type="molecule type" value="Genomic_DNA"/>
</dbReference>
<dbReference type="InterPro" id="IPR029033">
    <property type="entry name" value="His_PPase_superfam"/>
</dbReference>
<protein>
    <recommendedName>
        <fullName evidence="7">Histidine phosphatase family protein</fullName>
    </recommendedName>
</protein>
<keyword evidence="2" id="KW-0413">Isomerase</keyword>
<keyword evidence="6" id="KW-1185">Reference proteome</keyword>
<gene>
    <name evidence="5" type="ORF">CKF48_07985</name>
</gene>
<dbReference type="SMART" id="SM00855">
    <property type="entry name" value="PGAM"/>
    <property type="match status" value="1"/>
</dbReference>
<dbReference type="InterPro" id="IPR013078">
    <property type="entry name" value="His_Pase_superF_clade-1"/>
</dbReference>
<dbReference type="GO" id="GO:0016791">
    <property type="term" value="F:phosphatase activity"/>
    <property type="evidence" value="ECO:0007669"/>
    <property type="project" value="TreeGrafter"/>
</dbReference>
<dbReference type="InterPro" id="IPR001345">
    <property type="entry name" value="PG/BPGM_mutase_AS"/>
</dbReference>
<keyword evidence="1" id="KW-0324">Glycolysis</keyword>
<dbReference type="GO" id="GO:0005737">
    <property type="term" value="C:cytoplasm"/>
    <property type="evidence" value="ECO:0007669"/>
    <property type="project" value="TreeGrafter"/>
</dbReference>
<dbReference type="AlphaFoldDB" id="A0A248TGL8"/>
<sequence>MSLTVFITRHGQTEWNIEKRMQGRLNSPLTDKGKQDALKLGQRLAQTKFTKVFSSPSGRALETAQIITNGEAIVKDERLMEIMLGEWQGKTEEEIWENDPLLFAQYWQHPNEYDNPYGESFQNVIDRLRAFLAELTLTSGNVLVVTHGVALRAIYSICRMLPVHQFWNGAPDIEGTSLTILTYESQRFQIVKEACTAHCQ</sequence>
<dbReference type="OrthoDB" id="9782128at2"/>
<evidence type="ECO:0000256" key="1">
    <source>
        <dbReference type="ARBA" id="ARBA00023152"/>
    </source>
</evidence>
<dbReference type="InterPro" id="IPR050275">
    <property type="entry name" value="PGM_Phosphatase"/>
</dbReference>
<dbReference type="RefSeq" id="WP_095370836.1">
    <property type="nucleotide sequence ID" value="NZ_CP022983.1"/>
</dbReference>
<reference evidence="5 6" key="1">
    <citation type="submission" date="2017-08" db="EMBL/GenBank/DDBJ databases">
        <title>Complete Genome Sequence of Bacillus kochii Oregon-R-modENCODE STRAIN BDGP4, isolated from Drosophila melanogaster gut.</title>
        <authorList>
            <person name="Wan K.H."/>
            <person name="Yu C."/>
            <person name="Park S."/>
            <person name="Hammonds A.S."/>
            <person name="Booth B.W."/>
            <person name="Celniker S.E."/>
        </authorList>
    </citation>
    <scope>NUCLEOTIDE SEQUENCE [LARGE SCALE GENOMIC DNA]</scope>
    <source>
        <strain evidence="5 6">BDGP4</strain>
    </source>
</reference>
<evidence type="ECO:0000313" key="6">
    <source>
        <dbReference type="Proteomes" id="UP000215137"/>
    </source>
</evidence>
<name>A0A248TGL8_9BACI</name>
<dbReference type="Gene3D" id="3.40.50.1240">
    <property type="entry name" value="Phosphoglycerate mutase-like"/>
    <property type="match status" value="1"/>
</dbReference>
<feature type="binding site" evidence="4">
    <location>
        <position position="59"/>
    </location>
    <ligand>
        <name>substrate</name>
    </ligand>
</feature>
<accession>A0A248TGL8</accession>
<dbReference type="PANTHER" id="PTHR48100:SF1">
    <property type="entry name" value="HISTIDINE PHOSPHATASE FAMILY PROTEIN-RELATED"/>
    <property type="match status" value="1"/>
</dbReference>
<feature type="binding site" evidence="4">
    <location>
        <begin position="9"/>
        <end position="16"/>
    </location>
    <ligand>
        <name>substrate</name>
    </ligand>
</feature>
<dbReference type="CDD" id="cd07067">
    <property type="entry name" value="HP_PGM_like"/>
    <property type="match status" value="1"/>
</dbReference>
<feature type="active site" description="Proton donor/acceptor" evidence="3">
    <location>
        <position position="81"/>
    </location>
</feature>
<evidence type="ECO:0008006" key="7">
    <source>
        <dbReference type="Google" id="ProtNLM"/>
    </source>
</evidence>
<dbReference type="Pfam" id="PF00300">
    <property type="entry name" value="His_Phos_1"/>
    <property type="match status" value="1"/>
</dbReference>
<dbReference type="Proteomes" id="UP000215137">
    <property type="component" value="Chromosome"/>
</dbReference>
<evidence type="ECO:0000256" key="2">
    <source>
        <dbReference type="ARBA" id="ARBA00023235"/>
    </source>
</evidence>
<evidence type="ECO:0000256" key="4">
    <source>
        <dbReference type="PIRSR" id="PIRSR613078-2"/>
    </source>
</evidence>
<dbReference type="KEGG" id="bko:CKF48_07985"/>
<evidence type="ECO:0000256" key="3">
    <source>
        <dbReference type="PIRSR" id="PIRSR613078-1"/>
    </source>
</evidence>
<dbReference type="SUPFAM" id="SSF53254">
    <property type="entry name" value="Phosphoglycerate mutase-like"/>
    <property type="match status" value="1"/>
</dbReference>
<organism evidence="5 6">
    <name type="scientific">Cytobacillus kochii</name>
    <dbReference type="NCBI Taxonomy" id="859143"/>
    <lineage>
        <taxon>Bacteria</taxon>
        <taxon>Bacillati</taxon>
        <taxon>Bacillota</taxon>
        <taxon>Bacilli</taxon>
        <taxon>Bacillales</taxon>
        <taxon>Bacillaceae</taxon>
        <taxon>Cytobacillus</taxon>
    </lineage>
</organism>